<evidence type="ECO:0000259" key="11">
    <source>
        <dbReference type="PROSITE" id="PS51379"/>
    </source>
</evidence>
<evidence type="ECO:0000256" key="3">
    <source>
        <dbReference type="ARBA" id="ARBA00022723"/>
    </source>
</evidence>
<comment type="caution">
    <text evidence="13">The sequence shown here is derived from an EMBL/GenBank/DDBJ whole genome shotgun (WGS) entry which is preliminary data.</text>
</comment>
<keyword evidence="9 10" id="KW-0472">Membrane</keyword>
<dbReference type="GO" id="GO:0005886">
    <property type="term" value="C:plasma membrane"/>
    <property type="evidence" value="ECO:0007669"/>
    <property type="project" value="UniProtKB-SubCell"/>
</dbReference>
<dbReference type="HAMAP" id="MF_00463">
    <property type="entry name" value="RsxB_RnfB"/>
    <property type="match status" value="1"/>
</dbReference>
<dbReference type="Gene3D" id="1.10.15.40">
    <property type="entry name" value="Electron transport complex subunit B, putative Fe-S cluster"/>
    <property type="match status" value="1"/>
</dbReference>
<comment type="function">
    <text evidence="10">Part of a membrane-bound complex that couples electron transfer with translocation of ions across the membrane.</text>
</comment>
<accession>A0A1F7F1K1</accession>
<comment type="subunit">
    <text evidence="10">The complex is composed of six subunits: RnfA, RnfB, RnfC, RnfD, RnfE and RnfG.</text>
</comment>
<comment type="cofactor">
    <cofactor evidence="10">
        <name>[4Fe-4S] cluster</name>
        <dbReference type="ChEBI" id="CHEBI:49883"/>
    </cofactor>
    <text evidence="10">Binds 3 [4Fe-4S] clusters.</text>
</comment>
<evidence type="ECO:0000256" key="6">
    <source>
        <dbReference type="ARBA" id="ARBA00022982"/>
    </source>
</evidence>
<dbReference type="PANTHER" id="PTHR43560:SF1">
    <property type="entry name" value="ION-TRANSLOCATING OXIDOREDUCTASE COMPLEX SUBUNIT B"/>
    <property type="match status" value="1"/>
</dbReference>
<comment type="subcellular location">
    <subcellularLocation>
        <location evidence="10">Cell membrane</location>
    </subcellularLocation>
</comment>
<feature type="domain" description="4Fe-4S ferredoxin-type" evidence="11">
    <location>
        <begin position="163"/>
        <end position="192"/>
    </location>
</feature>
<keyword evidence="7 10" id="KW-0408">Iron</keyword>
<dbReference type="InterPro" id="IPR050395">
    <property type="entry name" value="4Fe4S_Ferredoxin_RnfB"/>
</dbReference>
<feature type="binding site" evidence="10">
    <location>
        <position position="172"/>
    </location>
    <ligand>
        <name>[4Fe-4S] cluster</name>
        <dbReference type="ChEBI" id="CHEBI:49883"/>
        <label>3</label>
    </ligand>
</feature>
<feature type="binding site" evidence="10">
    <location>
        <position position="138"/>
    </location>
    <ligand>
        <name>[4Fe-4S] cluster</name>
        <dbReference type="ChEBI" id="CHEBI:49883"/>
        <label>2</label>
    </ligand>
</feature>
<dbReference type="PROSITE" id="PS51379">
    <property type="entry name" value="4FE4S_FER_2"/>
    <property type="match status" value="4"/>
</dbReference>
<feature type="binding site" evidence="10">
    <location>
        <position position="148"/>
    </location>
    <ligand>
        <name>[4Fe-4S] cluster</name>
        <dbReference type="ChEBI" id="CHEBI:49883"/>
        <label>2</label>
    </ligand>
</feature>
<evidence type="ECO:0000256" key="10">
    <source>
        <dbReference type="HAMAP-Rule" id="MF_00463"/>
    </source>
</evidence>
<comment type="caution">
    <text evidence="10">Lacks conserved residue(s) required for the propagation of feature annotation.</text>
</comment>
<keyword evidence="10" id="KW-1003">Cell membrane</keyword>
<evidence type="ECO:0000256" key="5">
    <source>
        <dbReference type="ARBA" id="ARBA00022967"/>
    </source>
</evidence>
<dbReference type="Proteomes" id="UP000179243">
    <property type="component" value="Unassembled WGS sequence"/>
</dbReference>
<organism evidence="13 14">
    <name type="scientific">Candidatus Raymondbacteria bacterium RIFOXYD12_FULL_49_13</name>
    <dbReference type="NCBI Taxonomy" id="1817890"/>
    <lineage>
        <taxon>Bacteria</taxon>
        <taxon>Raymondiibacteriota</taxon>
    </lineage>
</organism>
<feature type="domain" description="4Fe-4S ferredoxin-type" evidence="11">
    <location>
        <begin position="206"/>
        <end position="236"/>
    </location>
</feature>
<feature type="binding site" evidence="10">
    <location>
        <position position="178"/>
    </location>
    <ligand>
        <name>[4Fe-4S] cluster</name>
        <dbReference type="ChEBI" id="CHEBI:49883"/>
        <label>3</label>
    </ligand>
</feature>
<dbReference type="InterPro" id="IPR010207">
    <property type="entry name" value="Elect_transpt_cplx_RnfB/RsxB"/>
</dbReference>
<feature type="binding site" evidence="10">
    <location>
        <position position="152"/>
    </location>
    <ligand>
        <name>[4Fe-4S] cluster</name>
        <dbReference type="ChEBI" id="CHEBI:49883"/>
        <label>3</label>
    </ligand>
</feature>
<feature type="binding site" evidence="10">
    <location>
        <position position="175"/>
    </location>
    <ligand>
        <name>[4Fe-4S] cluster</name>
        <dbReference type="ChEBI" id="CHEBI:49883"/>
        <label>3</label>
    </ligand>
</feature>
<feature type="domain" description="4Fe-4S" evidence="12">
    <location>
        <begin position="33"/>
        <end position="92"/>
    </location>
</feature>
<dbReference type="Pfam" id="PF04060">
    <property type="entry name" value="FeS"/>
    <property type="match status" value="1"/>
</dbReference>
<comment type="similarity">
    <text evidence="10">Belongs to the 4Fe4S bacterial-type ferredoxin family. RnfB subfamily.</text>
</comment>
<feature type="binding site" evidence="10">
    <location>
        <position position="53"/>
    </location>
    <ligand>
        <name>[4Fe-4S] cluster</name>
        <dbReference type="ChEBI" id="CHEBI:49883"/>
        <label>1</label>
    </ligand>
</feature>
<keyword evidence="1 10" id="KW-0813">Transport</keyword>
<dbReference type="PROSITE" id="PS51656">
    <property type="entry name" value="4FE4S"/>
    <property type="match status" value="1"/>
</dbReference>
<evidence type="ECO:0000256" key="7">
    <source>
        <dbReference type="ARBA" id="ARBA00023004"/>
    </source>
</evidence>
<dbReference type="GO" id="GO:0022900">
    <property type="term" value="P:electron transport chain"/>
    <property type="evidence" value="ECO:0007669"/>
    <property type="project" value="UniProtKB-UniRule"/>
</dbReference>
<evidence type="ECO:0000256" key="4">
    <source>
        <dbReference type="ARBA" id="ARBA00022737"/>
    </source>
</evidence>
<gene>
    <name evidence="10" type="primary">rnfB</name>
    <name evidence="13" type="ORF">A2519_10565</name>
</gene>
<dbReference type="SUPFAM" id="SSF54862">
    <property type="entry name" value="4Fe-4S ferredoxins"/>
    <property type="match status" value="2"/>
</dbReference>
<dbReference type="Gene3D" id="3.30.70.20">
    <property type="match status" value="2"/>
</dbReference>
<feature type="binding site" evidence="10">
    <location>
        <position position="182"/>
    </location>
    <ligand>
        <name>[4Fe-4S] cluster</name>
        <dbReference type="ChEBI" id="CHEBI:49883"/>
        <label>2</label>
    </ligand>
</feature>
<feature type="binding site" evidence="10">
    <location>
        <position position="58"/>
    </location>
    <ligand>
        <name>[4Fe-4S] cluster</name>
        <dbReference type="ChEBI" id="CHEBI:49883"/>
        <label>1</label>
    </ligand>
</feature>
<dbReference type="EMBL" id="MFYX01000146">
    <property type="protein sequence ID" value="OGK00443.1"/>
    <property type="molecule type" value="Genomic_DNA"/>
</dbReference>
<dbReference type="NCBIfam" id="TIGR01944">
    <property type="entry name" value="rnfB"/>
    <property type="match status" value="1"/>
</dbReference>
<sequence length="277" mass="29006">MEQPLITAIFALASLGILSAAGLGIAARYFSVVEDPLLSKIAEALPGANCGACGFPGCVNYAHAILGNKSDINLCAPGGNATVEKIAALLGKEASVKEREVARVRCFGHCSAVVSRSAYTGVQTCKAADLLNGGQKECSYGCLGLGDCVKACPFGAMIMGENGLPSIDEEKCTGCGICALECPKRIITLEKKKNRVILKCSSPENARVVRKACAVGCTACGLCAKSCPHKALSMQNNLPVWDWSMCENCTTCSEVCPRDIIFFDGAPIPKAKKKSES</sequence>
<dbReference type="PROSITE" id="PS00198">
    <property type="entry name" value="4FE4S_FER_1"/>
    <property type="match status" value="2"/>
</dbReference>
<feature type="region of interest" description="Hydrophobic" evidence="10">
    <location>
        <begin position="1"/>
        <end position="27"/>
    </location>
</feature>
<keyword evidence="3 10" id="KW-0479">Metal-binding</keyword>
<evidence type="ECO:0000256" key="2">
    <source>
        <dbReference type="ARBA" id="ARBA00022485"/>
    </source>
</evidence>
<dbReference type="GO" id="GO:0009055">
    <property type="term" value="F:electron transfer activity"/>
    <property type="evidence" value="ECO:0007669"/>
    <property type="project" value="InterPro"/>
</dbReference>
<protein>
    <recommendedName>
        <fullName evidence="10">Ion-translocating oxidoreductase complex subunit B</fullName>
        <ecNumber evidence="10">7.-.-.-</ecNumber>
    </recommendedName>
    <alternativeName>
        <fullName evidence="10">Rnf electron transport complex subunit B</fullName>
    </alternativeName>
</protein>
<name>A0A1F7F1K1_UNCRA</name>
<evidence type="ECO:0000259" key="12">
    <source>
        <dbReference type="PROSITE" id="PS51656"/>
    </source>
</evidence>
<dbReference type="CDD" id="cd10549">
    <property type="entry name" value="MtMvhB_like"/>
    <property type="match status" value="1"/>
</dbReference>
<dbReference type="InterPro" id="IPR017896">
    <property type="entry name" value="4Fe4S_Fe-S-bd"/>
</dbReference>
<evidence type="ECO:0000313" key="14">
    <source>
        <dbReference type="Proteomes" id="UP000179243"/>
    </source>
</evidence>
<feature type="binding site" evidence="10">
    <location>
        <position position="75"/>
    </location>
    <ligand>
        <name>[4Fe-4S] cluster</name>
        <dbReference type="ChEBI" id="CHEBI:49883"/>
        <label>1</label>
    </ligand>
</feature>
<reference evidence="13 14" key="1">
    <citation type="journal article" date="2016" name="Nat. Commun.">
        <title>Thousands of microbial genomes shed light on interconnected biogeochemical processes in an aquifer system.</title>
        <authorList>
            <person name="Anantharaman K."/>
            <person name="Brown C.T."/>
            <person name="Hug L.A."/>
            <person name="Sharon I."/>
            <person name="Castelle C.J."/>
            <person name="Probst A.J."/>
            <person name="Thomas B.C."/>
            <person name="Singh A."/>
            <person name="Wilkins M.J."/>
            <person name="Karaoz U."/>
            <person name="Brodie E.L."/>
            <person name="Williams K.H."/>
            <person name="Hubbard S.S."/>
            <person name="Banfield J.F."/>
        </authorList>
    </citation>
    <scope>NUCLEOTIDE SEQUENCE [LARGE SCALE GENOMIC DNA]</scope>
</reference>
<keyword evidence="5 10" id="KW-1278">Translocase</keyword>
<feature type="domain" description="4Fe-4S ferredoxin-type" evidence="11">
    <location>
        <begin position="127"/>
        <end position="162"/>
    </location>
</feature>
<evidence type="ECO:0000313" key="13">
    <source>
        <dbReference type="EMBL" id="OGK00443.1"/>
    </source>
</evidence>
<proteinExistence type="inferred from homology"/>
<keyword evidence="4 10" id="KW-0677">Repeat</keyword>
<feature type="binding site" evidence="10">
    <location>
        <position position="142"/>
    </location>
    <ligand>
        <name>[4Fe-4S] cluster</name>
        <dbReference type="ChEBI" id="CHEBI:49883"/>
        <label>2</label>
    </ligand>
</feature>
<feature type="binding site" evidence="10">
    <location>
        <position position="50"/>
    </location>
    <ligand>
        <name>[4Fe-4S] cluster</name>
        <dbReference type="ChEBI" id="CHEBI:49883"/>
        <label>1</label>
    </ligand>
</feature>
<dbReference type="AlphaFoldDB" id="A0A1F7F1K1"/>
<dbReference type="EC" id="7.-.-.-" evidence="10"/>
<keyword evidence="2 10" id="KW-0004">4Fe-4S</keyword>
<evidence type="ECO:0000256" key="1">
    <source>
        <dbReference type="ARBA" id="ARBA00022448"/>
    </source>
</evidence>
<feature type="domain" description="4Fe-4S ferredoxin-type" evidence="11">
    <location>
        <begin position="237"/>
        <end position="266"/>
    </location>
</feature>
<evidence type="ECO:0000256" key="9">
    <source>
        <dbReference type="ARBA" id="ARBA00023136"/>
    </source>
</evidence>
<dbReference type="PANTHER" id="PTHR43560">
    <property type="entry name" value="ION-TRANSLOCATING OXIDOREDUCTASE COMPLEX SUBUNIT B"/>
    <property type="match status" value="1"/>
</dbReference>
<keyword evidence="8 10" id="KW-0411">Iron-sulfur</keyword>
<dbReference type="InterPro" id="IPR007202">
    <property type="entry name" value="4Fe-4S_dom"/>
</dbReference>
<keyword evidence="6 10" id="KW-0249">Electron transport</keyword>
<dbReference type="GO" id="GO:0051539">
    <property type="term" value="F:4 iron, 4 sulfur cluster binding"/>
    <property type="evidence" value="ECO:0007669"/>
    <property type="project" value="UniProtKB-UniRule"/>
</dbReference>
<dbReference type="Pfam" id="PF00037">
    <property type="entry name" value="Fer4"/>
    <property type="match status" value="2"/>
</dbReference>
<dbReference type="InterPro" id="IPR017900">
    <property type="entry name" value="4Fe4S_Fe_S_CS"/>
</dbReference>
<evidence type="ECO:0000256" key="8">
    <source>
        <dbReference type="ARBA" id="ARBA00023014"/>
    </source>
</evidence>
<dbReference type="GO" id="GO:0046872">
    <property type="term" value="F:metal ion binding"/>
    <property type="evidence" value="ECO:0007669"/>
    <property type="project" value="UniProtKB-KW"/>
</dbReference>